<dbReference type="PRINTS" id="PR00160">
    <property type="entry name" value="GLUTAREDOXIN"/>
</dbReference>
<dbReference type="Gene3D" id="3.40.30.10">
    <property type="entry name" value="Glutaredoxin"/>
    <property type="match status" value="1"/>
</dbReference>
<keyword evidence="5" id="KW-1185">Reference proteome</keyword>
<dbReference type="PROSITE" id="PS51354">
    <property type="entry name" value="GLUTAREDOXIN_2"/>
    <property type="match status" value="1"/>
</dbReference>
<evidence type="ECO:0000313" key="5">
    <source>
        <dbReference type="Proteomes" id="UP000386466"/>
    </source>
</evidence>
<evidence type="ECO:0000256" key="2">
    <source>
        <dbReference type="ARBA" id="ARBA00022982"/>
    </source>
</evidence>
<dbReference type="GO" id="GO:0015038">
    <property type="term" value="F:glutathione disulfide oxidoreductase activity"/>
    <property type="evidence" value="ECO:0007669"/>
    <property type="project" value="TreeGrafter"/>
</dbReference>
<dbReference type="InterPro" id="IPR014025">
    <property type="entry name" value="Glutaredoxin_subgr"/>
</dbReference>
<dbReference type="InterPro" id="IPR047185">
    <property type="entry name" value="GLRX1"/>
</dbReference>
<dbReference type="SUPFAM" id="SSF52833">
    <property type="entry name" value="Thioredoxin-like"/>
    <property type="match status" value="1"/>
</dbReference>
<evidence type="ECO:0000259" key="3">
    <source>
        <dbReference type="Pfam" id="PF00462"/>
    </source>
</evidence>
<dbReference type="GO" id="GO:0005739">
    <property type="term" value="C:mitochondrion"/>
    <property type="evidence" value="ECO:0007669"/>
    <property type="project" value="TreeGrafter"/>
</dbReference>
<protein>
    <submittedName>
        <fullName evidence="4">Glutaredoxin-1-like</fullName>
    </submittedName>
</protein>
<keyword evidence="2" id="KW-0249">Electron transport</keyword>
<dbReference type="PANTHER" id="PTHR46185">
    <property type="entry name" value="GLUTAREDOXIN-1"/>
    <property type="match status" value="1"/>
</dbReference>
<dbReference type="InterPro" id="IPR036249">
    <property type="entry name" value="Thioredoxin-like_sf"/>
</dbReference>
<dbReference type="AlphaFoldDB" id="A0A485MD31"/>
<reference evidence="4 5" key="1">
    <citation type="submission" date="2019-01" db="EMBL/GenBank/DDBJ databases">
        <authorList>
            <person name="Alioto T."/>
            <person name="Alioto T."/>
        </authorList>
    </citation>
    <scope>NUCLEOTIDE SEQUENCE [LARGE SCALE GENOMIC DNA]</scope>
</reference>
<evidence type="ECO:0000256" key="1">
    <source>
        <dbReference type="ARBA" id="ARBA00022448"/>
    </source>
</evidence>
<proteinExistence type="predicted"/>
<evidence type="ECO:0000313" key="4">
    <source>
        <dbReference type="EMBL" id="VFV18219.1"/>
    </source>
</evidence>
<dbReference type="Proteomes" id="UP000386466">
    <property type="component" value="Unassembled WGS sequence"/>
</dbReference>
<organism evidence="4 5">
    <name type="scientific">Lynx pardinus</name>
    <name type="common">Iberian lynx</name>
    <name type="synonym">Felis pardina</name>
    <dbReference type="NCBI Taxonomy" id="191816"/>
    <lineage>
        <taxon>Eukaryota</taxon>
        <taxon>Metazoa</taxon>
        <taxon>Chordata</taxon>
        <taxon>Craniata</taxon>
        <taxon>Vertebrata</taxon>
        <taxon>Euteleostomi</taxon>
        <taxon>Mammalia</taxon>
        <taxon>Eutheria</taxon>
        <taxon>Laurasiatheria</taxon>
        <taxon>Carnivora</taxon>
        <taxon>Feliformia</taxon>
        <taxon>Felidae</taxon>
        <taxon>Felinae</taxon>
        <taxon>Lynx</taxon>
    </lineage>
</organism>
<name>A0A485MD31_LYNPA</name>
<keyword evidence="1" id="KW-0813">Transport</keyword>
<sequence>MRTQELLSQLPFKQEVLEFVDIIATSDTSKIQGYLQQLTGARTVPQIFIHKDCLGGCTDLMEMHQSGELLKQLKQIGALQ</sequence>
<dbReference type="PANTHER" id="PTHR46185:SF1">
    <property type="entry name" value="GLUTAREDOXIN-1"/>
    <property type="match status" value="1"/>
</dbReference>
<dbReference type="Pfam" id="PF00462">
    <property type="entry name" value="Glutaredoxin"/>
    <property type="match status" value="1"/>
</dbReference>
<gene>
    <name evidence="4" type="ORF">LYPA_23C009015</name>
</gene>
<feature type="domain" description="Glutaredoxin" evidence="3">
    <location>
        <begin position="4"/>
        <end position="52"/>
    </location>
</feature>
<accession>A0A485MD31</accession>
<dbReference type="InterPro" id="IPR002109">
    <property type="entry name" value="Glutaredoxin"/>
</dbReference>
<dbReference type="EMBL" id="CAAGRJ010000670">
    <property type="protein sequence ID" value="VFV18219.1"/>
    <property type="molecule type" value="Genomic_DNA"/>
</dbReference>